<name>A0A7S2ELW4_TRICV</name>
<keyword evidence="4 6" id="KW-0472">Membrane</keyword>
<evidence type="ECO:0000256" key="1">
    <source>
        <dbReference type="ARBA" id="ARBA00004370"/>
    </source>
</evidence>
<evidence type="ECO:0000256" key="3">
    <source>
        <dbReference type="ARBA" id="ARBA00022989"/>
    </source>
</evidence>
<dbReference type="InterPro" id="IPR013766">
    <property type="entry name" value="Thioredoxin_domain"/>
</dbReference>
<feature type="transmembrane region" description="Helical" evidence="6">
    <location>
        <begin position="511"/>
        <end position="532"/>
    </location>
</feature>
<evidence type="ECO:0000313" key="8">
    <source>
        <dbReference type="EMBL" id="CAD9342660.1"/>
    </source>
</evidence>
<gene>
    <name evidence="8" type="ORF">OSIN01602_LOCUS11713</name>
</gene>
<dbReference type="AlphaFoldDB" id="A0A7S2ELW4"/>
<dbReference type="EMBL" id="HBGO01020432">
    <property type="protein sequence ID" value="CAD9342660.1"/>
    <property type="molecule type" value="Transcribed_RNA"/>
</dbReference>
<dbReference type="InterPro" id="IPR045888">
    <property type="entry name" value="Erv"/>
</dbReference>
<evidence type="ECO:0000256" key="2">
    <source>
        <dbReference type="ARBA" id="ARBA00022692"/>
    </source>
</evidence>
<keyword evidence="2 6" id="KW-0812">Transmembrane</keyword>
<dbReference type="InterPro" id="IPR039542">
    <property type="entry name" value="Erv_N"/>
</dbReference>
<dbReference type="GO" id="GO:0016020">
    <property type="term" value="C:membrane"/>
    <property type="evidence" value="ECO:0007669"/>
    <property type="project" value="UniProtKB-SubCell"/>
</dbReference>
<dbReference type="InterPro" id="IPR012936">
    <property type="entry name" value="Erv_C"/>
</dbReference>
<dbReference type="GO" id="GO:0005783">
    <property type="term" value="C:endoplasmic reticulum"/>
    <property type="evidence" value="ECO:0007669"/>
    <property type="project" value="TreeGrafter"/>
</dbReference>
<evidence type="ECO:0000259" key="7">
    <source>
        <dbReference type="PROSITE" id="PS51352"/>
    </source>
</evidence>
<proteinExistence type="predicted"/>
<dbReference type="PANTHER" id="PTHR10984">
    <property type="entry name" value="ENDOPLASMIC RETICULUM-GOLGI INTERMEDIATE COMPARTMENT PROTEIN"/>
    <property type="match status" value="1"/>
</dbReference>
<dbReference type="PRINTS" id="PR00421">
    <property type="entry name" value="THIOREDOXIN"/>
</dbReference>
<dbReference type="SUPFAM" id="SSF52833">
    <property type="entry name" value="Thioredoxin-like"/>
    <property type="match status" value="1"/>
</dbReference>
<dbReference type="GO" id="GO:0030134">
    <property type="term" value="C:COPII-coated ER to Golgi transport vesicle"/>
    <property type="evidence" value="ECO:0007669"/>
    <property type="project" value="TreeGrafter"/>
</dbReference>
<evidence type="ECO:0000256" key="6">
    <source>
        <dbReference type="SAM" id="Phobius"/>
    </source>
</evidence>
<evidence type="ECO:0000256" key="5">
    <source>
        <dbReference type="SAM" id="MobiDB-lite"/>
    </source>
</evidence>
<dbReference type="PANTHER" id="PTHR10984:SF37">
    <property type="entry name" value="PROTEIN DISULFIDE-ISOMERASE 5-3"/>
    <property type="match status" value="1"/>
</dbReference>
<feature type="domain" description="Thioredoxin" evidence="7">
    <location>
        <begin position="131"/>
        <end position="280"/>
    </location>
</feature>
<dbReference type="Pfam" id="PF00085">
    <property type="entry name" value="Thioredoxin"/>
    <property type="match status" value="2"/>
</dbReference>
<keyword evidence="3 6" id="KW-1133">Transmembrane helix</keyword>
<dbReference type="Pfam" id="PF13850">
    <property type="entry name" value="ERGIC_N"/>
    <property type="match status" value="1"/>
</dbReference>
<reference evidence="8" key="1">
    <citation type="submission" date="2021-01" db="EMBL/GenBank/DDBJ databases">
        <authorList>
            <person name="Corre E."/>
            <person name="Pelletier E."/>
            <person name="Niang G."/>
            <person name="Scheremetjew M."/>
            <person name="Finn R."/>
            <person name="Kale V."/>
            <person name="Holt S."/>
            <person name="Cochrane G."/>
            <person name="Meng A."/>
            <person name="Brown T."/>
            <person name="Cohen L."/>
        </authorList>
    </citation>
    <scope>NUCLEOTIDE SEQUENCE</scope>
    <source>
        <strain evidence="8">Grunow 1884</strain>
    </source>
</reference>
<feature type="region of interest" description="Disordered" evidence="5">
    <location>
        <begin position="282"/>
        <end position="338"/>
    </location>
</feature>
<dbReference type="PROSITE" id="PS51352">
    <property type="entry name" value="THIOREDOXIN_2"/>
    <property type="match status" value="1"/>
</dbReference>
<dbReference type="Gene3D" id="3.40.30.10">
    <property type="entry name" value="Glutaredoxin"/>
    <property type="match status" value="1"/>
</dbReference>
<evidence type="ECO:0000256" key="4">
    <source>
        <dbReference type="ARBA" id="ARBA00023136"/>
    </source>
</evidence>
<organism evidence="8">
    <name type="scientific">Trieres chinensis</name>
    <name type="common">Marine centric diatom</name>
    <name type="synonym">Odontella sinensis</name>
    <dbReference type="NCBI Taxonomy" id="1514140"/>
    <lineage>
        <taxon>Eukaryota</taxon>
        <taxon>Sar</taxon>
        <taxon>Stramenopiles</taxon>
        <taxon>Ochrophyta</taxon>
        <taxon>Bacillariophyta</taxon>
        <taxon>Mediophyceae</taxon>
        <taxon>Biddulphiophycidae</taxon>
        <taxon>Eupodiscales</taxon>
        <taxon>Parodontellaceae</taxon>
        <taxon>Trieres</taxon>
    </lineage>
</organism>
<feature type="compositionally biased region" description="Basic and acidic residues" evidence="5">
    <location>
        <begin position="303"/>
        <end position="319"/>
    </location>
</feature>
<dbReference type="Pfam" id="PF07970">
    <property type="entry name" value="COPIIcoated_ERV"/>
    <property type="match status" value="1"/>
</dbReference>
<protein>
    <recommendedName>
        <fullName evidence="7">Thioredoxin domain-containing protein</fullName>
    </recommendedName>
</protein>
<dbReference type="InterPro" id="IPR036249">
    <property type="entry name" value="Thioredoxin-like_sf"/>
</dbReference>
<accession>A0A7S2ELW4</accession>
<dbReference type="CDD" id="cd02961">
    <property type="entry name" value="PDI_a_family"/>
    <property type="match status" value="1"/>
</dbReference>
<sequence>MPARPWSNALDMYRKVPTDLLEGTRRGSAMSYLCILSMALLAYLETRAFFTTSLAKDLALDANRDSRVRVNFNVTMMDLKCDYATIDVVSVLGTDQNVTQHVTKFGVDAEGVRKRFAGRNKQQDDVAHFDEQVKETIEELHENGEDAVSLDPQTLTFARNENEFLFVDFYASWCSHCRDLAPTWEVLAEVMMDAASAKLNSKIEGREHEYSEKDYEEAVKLELPVFIGKVDCVSHQALCMEQNIRGYPTLRLFHDGKYYADYRGHREVVEMTHWLTNMEERVQKEKPKDDGEEGSGISSADNIARDRMGVEESREDMKQAPRRPGRRGSTDSPEEKEWVEKMNRHRTRQKAEWNDEEHPGCQLSGFLMLDRAPGHFRIQARSINHDIAAHMTNVSHEIHHLSFGDPGAVKSLERSGSDIFPPGFIESTTPMDGNVYVTHNVHEAHHHYLKVITTELDHEDYKPSMGASRRAYTVLQSSQLSFFRNDIVPEARFTYDLSPIAVSFRKKSRRWYDYLTSLMAIVGGTFTIFGILESGVGAVSGKKRR</sequence>
<comment type="subcellular location">
    <subcellularLocation>
        <location evidence="1">Membrane</location>
    </subcellularLocation>
</comment>